<comment type="caution">
    <text evidence="2">The sequence shown here is derived from an EMBL/GenBank/DDBJ whole genome shotgun (WGS) entry which is preliminary data.</text>
</comment>
<protein>
    <submittedName>
        <fullName evidence="2">Uncharacterized protein</fullName>
    </submittedName>
</protein>
<organism evidence="2 3">
    <name type="scientific">Microscilla marina ATCC 23134</name>
    <dbReference type="NCBI Taxonomy" id="313606"/>
    <lineage>
        <taxon>Bacteria</taxon>
        <taxon>Pseudomonadati</taxon>
        <taxon>Bacteroidota</taxon>
        <taxon>Cytophagia</taxon>
        <taxon>Cytophagales</taxon>
        <taxon>Microscillaceae</taxon>
        <taxon>Microscilla</taxon>
    </lineage>
</organism>
<dbReference type="Proteomes" id="UP000004095">
    <property type="component" value="Unassembled WGS sequence"/>
</dbReference>
<proteinExistence type="predicted"/>
<dbReference type="AlphaFoldDB" id="A1ZG07"/>
<sequence length="535" mass="60001">MRQAKYLLILGLFLYTGVAWAQQPTYKNGHYTNTVIAQPANNVTKTLLLPATHPTTNIAKALLKVQLDLGETYTYGDLEFDAKVDVTVFGENNSGVSENLCTSTCLLEISNKVPERLYHFDFIDKINKATPDYSQFRVVVSLAKITFPLNTTLTPAQQSTLLAEMQANLRVVANYDIAYNITATGVAANNLRATITGKTATFAWNSDEHMPNYQLQILRLHNYANPDNNSLAWTSWVSTIATEYATSLTVDALRDRIKQETAILTEVDWNRALTLETQSGDKTVQFTLAEGTGYYVWRVRPIGTQYKGGIANAKNWGQWSHAEVPAKLGTMVLLDLKNGVIKPKDKDGKALSVFHFTDSDEAKGRSFIYSRTFTEGNRTSESITYANKLNQVKQTQTYLPSKKTTIVTQQMYDYSGRPVMATLPAPLPNQGLKGYYENLVKTQGTTPVDRKLYRPKHFDKDINYRNPAKVDQSVGNPYHYYTGKNNIPDAEGYAFTRTLFSPDGKVKEQSGVGKTHMIGGRRQNGENILRHCYRN</sequence>
<accession>A1ZG07</accession>
<name>A1ZG07_MICM2</name>
<dbReference type="eggNOG" id="COG3209">
    <property type="taxonomic scope" value="Bacteria"/>
</dbReference>
<feature type="signal peptide" evidence="1">
    <location>
        <begin position="1"/>
        <end position="21"/>
    </location>
</feature>
<gene>
    <name evidence="2" type="ORF">M23134_01255</name>
</gene>
<feature type="chain" id="PRO_5002641853" evidence="1">
    <location>
        <begin position="22"/>
        <end position="535"/>
    </location>
</feature>
<evidence type="ECO:0000313" key="3">
    <source>
        <dbReference type="Proteomes" id="UP000004095"/>
    </source>
</evidence>
<keyword evidence="3" id="KW-1185">Reference proteome</keyword>
<evidence type="ECO:0000313" key="2">
    <source>
        <dbReference type="EMBL" id="EAY30931.1"/>
    </source>
</evidence>
<keyword evidence="1" id="KW-0732">Signal</keyword>
<dbReference type="EMBL" id="AAWS01000005">
    <property type="protein sequence ID" value="EAY30931.1"/>
    <property type="molecule type" value="Genomic_DNA"/>
</dbReference>
<evidence type="ECO:0000256" key="1">
    <source>
        <dbReference type="SAM" id="SignalP"/>
    </source>
</evidence>
<reference evidence="2 3" key="1">
    <citation type="submission" date="2007-01" db="EMBL/GenBank/DDBJ databases">
        <authorList>
            <person name="Haygood M."/>
            <person name="Podell S."/>
            <person name="Anderson C."/>
            <person name="Hopkinson B."/>
            <person name="Roe K."/>
            <person name="Barbeau K."/>
            <person name="Gaasterland T."/>
            <person name="Ferriera S."/>
            <person name="Johnson J."/>
            <person name="Kravitz S."/>
            <person name="Beeson K."/>
            <person name="Sutton G."/>
            <person name="Rogers Y.-H."/>
            <person name="Friedman R."/>
            <person name="Frazier M."/>
            <person name="Venter J.C."/>
        </authorList>
    </citation>
    <scope>NUCLEOTIDE SEQUENCE [LARGE SCALE GENOMIC DNA]</scope>
    <source>
        <strain evidence="2 3">ATCC 23134</strain>
    </source>
</reference>
<dbReference type="RefSeq" id="WP_002694645.1">
    <property type="nucleotide sequence ID" value="NZ_AAWS01000005.1"/>
</dbReference>